<reference evidence="1" key="1">
    <citation type="submission" date="2014-11" db="EMBL/GenBank/DDBJ databases">
        <authorList>
            <person name="Amaro Gonzalez C."/>
        </authorList>
    </citation>
    <scope>NUCLEOTIDE SEQUENCE</scope>
</reference>
<sequence>MRVFSNCVTFSFKMNYRTEDIFFLKIL</sequence>
<proteinExistence type="predicted"/>
<organism evidence="1">
    <name type="scientific">Anguilla anguilla</name>
    <name type="common">European freshwater eel</name>
    <name type="synonym">Muraena anguilla</name>
    <dbReference type="NCBI Taxonomy" id="7936"/>
    <lineage>
        <taxon>Eukaryota</taxon>
        <taxon>Metazoa</taxon>
        <taxon>Chordata</taxon>
        <taxon>Craniata</taxon>
        <taxon>Vertebrata</taxon>
        <taxon>Euteleostomi</taxon>
        <taxon>Actinopterygii</taxon>
        <taxon>Neopterygii</taxon>
        <taxon>Teleostei</taxon>
        <taxon>Anguilliformes</taxon>
        <taxon>Anguillidae</taxon>
        <taxon>Anguilla</taxon>
    </lineage>
</organism>
<reference evidence="1" key="2">
    <citation type="journal article" date="2015" name="Fish Shellfish Immunol.">
        <title>Early steps in the European eel (Anguilla anguilla)-Vibrio vulnificus interaction in the gills: Role of the RtxA13 toxin.</title>
        <authorList>
            <person name="Callol A."/>
            <person name="Pajuelo D."/>
            <person name="Ebbesson L."/>
            <person name="Teles M."/>
            <person name="MacKenzie S."/>
            <person name="Amaro C."/>
        </authorList>
    </citation>
    <scope>NUCLEOTIDE SEQUENCE</scope>
</reference>
<dbReference type="EMBL" id="GBXM01036470">
    <property type="protein sequence ID" value="JAH72107.1"/>
    <property type="molecule type" value="Transcribed_RNA"/>
</dbReference>
<name>A0A0E9V233_ANGAN</name>
<protein>
    <submittedName>
        <fullName evidence="1">Uncharacterized protein</fullName>
    </submittedName>
</protein>
<dbReference type="AlphaFoldDB" id="A0A0E9V233"/>
<accession>A0A0E9V233</accession>
<evidence type="ECO:0000313" key="1">
    <source>
        <dbReference type="EMBL" id="JAH72107.1"/>
    </source>
</evidence>